<dbReference type="EMBL" id="LT630450">
    <property type="protein sequence ID" value="SFV72753.1"/>
    <property type="molecule type" value="Genomic_DNA"/>
</dbReference>
<sequence>MWKTACTAFALLICLTGQAEAHFGMIIPSTSTVMEKKDASLTLDVSFSHPMEMQGMDMQRPKALTVTVDGKTEDLASSLKPVSIIGHQAWRAGYSIKRPGVYQFAMEPAPYFEPAEDCFIIHYTKTVVAAFGEEEGWDVPLGLKTEIVPLTRPFANYSGNVFQGRVLLDGKPVPGAVVEVEYYNRDAAYAVPNAYFTTQVIKADEEGVFTYSVPWAGWWGFAALNTAEEKMDHQGSPKDVELGAVIWMDFTAPLKK</sequence>
<evidence type="ECO:0000313" key="4">
    <source>
        <dbReference type="Proteomes" id="UP000186323"/>
    </source>
</evidence>
<dbReference type="Pfam" id="PF10670">
    <property type="entry name" value="DUF4198"/>
    <property type="match status" value="1"/>
</dbReference>
<evidence type="ECO:0000313" key="2">
    <source>
        <dbReference type="EMBL" id="NME51897.1"/>
    </source>
</evidence>
<gene>
    <name evidence="3" type="ORF">DESPIGER_0884</name>
    <name evidence="2" type="ORF">HF854_05010</name>
</gene>
<protein>
    <submittedName>
        <fullName evidence="3">Additional periplasmic component NikK of nickel ECF transporter</fullName>
    </submittedName>
    <submittedName>
        <fullName evidence="2">DUF4198 domain-containing protein</fullName>
    </submittedName>
</protein>
<reference evidence="3" key="2">
    <citation type="submission" date="2016-10" db="EMBL/GenBank/DDBJ databases">
        <authorList>
            <person name="de Groot N.N."/>
        </authorList>
    </citation>
    <scope>NUCLEOTIDE SEQUENCE [LARGE SCALE GENOMIC DNA]</scope>
    <source>
        <strain evidence="3">FI11049</strain>
    </source>
</reference>
<feature type="chain" id="PRO_5044060914" evidence="1">
    <location>
        <begin position="22"/>
        <end position="256"/>
    </location>
</feature>
<accession>A0A1K1LDF6</accession>
<reference evidence="4" key="1">
    <citation type="submission" date="2016-10" db="EMBL/GenBank/DDBJ databases">
        <authorList>
            <person name="Wegmann U."/>
        </authorList>
    </citation>
    <scope>NUCLEOTIDE SEQUENCE [LARGE SCALE GENOMIC DNA]</scope>
</reference>
<organism evidence="3 4">
    <name type="scientific">Desulfovibrio piger</name>
    <dbReference type="NCBI Taxonomy" id="901"/>
    <lineage>
        <taxon>Bacteria</taxon>
        <taxon>Pseudomonadati</taxon>
        <taxon>Thermodesulfobacteriota</taxon>
        <taxon>Desulfovibrionia</taxon>
        <taxon>Desulfovibrionales</taxon>
        <taxon>Desulfovibrionaceae</taxon>
        <taxon>Desulfovibrio</taxon>
    </lineage>
</organism>
<dbReference type="OrthoDB" id="9780723at2"/>
<keyword evidence="4" id="KW-1185">Reference proteome</keyword>
<dbReference type="RefSeq" id="WP_072333590.1">
    <property type="nucleotide sequence ID" value="NZ_CBCTAE010000104.1"/>
</dbReference>
<feature type="signal peptide" evidence="1">
    <location>
        <begin position="1"/>
        <end position="21"/>
    </location>
</feature>
<proteinExistence type="predicted"/>
<keyword evidence="1" id="KW-0732">Signal</keyword>
<dbReference type="KEGG" id="dpg:DESPIGER_0884"/>
<evidence type="ECO:0000313" key="5">
    <source>
        <dbReference type="Proteomes" id="UP000522333"/>
    </source>
</evidence>
<reference evidence="2 5" key="3">
    <citation type="submission" date="2020-04" db="EMBL/GenBank/DDBJ databases">
        <authorList>
            <person name="Hitch T.C.A."/>
            <person name="Wylensek D."/>
            <person name="Clavel T."/>
        </authorList>
    </citation>
    <scope>NUCLEOTIDE SEQUENCE [LARGE SCALE GENOMIC DNA]</scope>
    <source>
        <strain evidence="2 5">PG-251-APC-1</strain>
    </source>
</reference>
<dbReference type="Proteomes" id="UP000186323">
    <property type="component" value="Chromosome I"/>
</dbReference>
<evidence type="ECO:0000313" key="3">
    <source>
        <dbReference type="EMBL" id="SFV72753.1"/>
    </source>
</evidence>
<dbReference type="InterPro" id="IPR019613">
    <property type="entry name" value="DUF4198"/>
</dbReference>
<dbReference type="Proteomes" id="UP000522333">
    <property type="component" value="Unassembled WGS sequence"/>
</dbReference>
<dbReference type="AlphaFoldDB" id="A0A1K1LDF6"/>
<evidence type="ECO:0000256" key="1">
    <source>
        <dbReference type="SAM" id="SignalP"/>
    </source>
</evidence>
<dbReference type="EMBL" id="JABAFY010000012">
    <property type="protein sequence ID" value="NME51897.1"/>
    <property type="molecule type" value="Genomic_DNA"/>
</dbReference>
<name>A0A1K1LDF6_9BACT</name>